<feature type="coiled-coil region" evidence="1">
    <location>
        <begin position="56"/>
        <end position="83"/>
    </location>
</feature>
<evidence type="ECO:0000256" key="1">
    <source>
        <dbReference type="SAM" id="Coils"/>
    </source>
</evidence>
<name>A0AB74F5S4_9FIRM</name>
<dbReference type="EMBL" id="FRBP01000020">
    <property type="protein sequence ID" value="SHM53750.1"/>
    <property type="molecule type" value="Genomic_DNA"/>
</dbReference>
<evidence type="ECO:0000313" key="2">
    <source>
        <dbReference type="EMBL" id="SHM53750.1"/>
    </source>
</evidence>
<proteinExistence type="predicted"/>
<dbReference type="SUPFAM" id="SSF88659">
    <property type="entry name" value="Sigma3 and sigma4 domains of RNA polymerase sigma factors"/>
    <property type="match status" value="1"/>
</dbReference>
<evidence type="ECO:0000313" key="3">
    <source>
        <dbReference type="Proteomes" id="UP000184012"/>
    </source>
</evidence>
<dbReference type="Gene3D" id="1.20.140.160">
    <property type="match status" value="1"/>
</dbReference>
<dbReference type="Proteomes" id="UP000184012">
    <property type="component" value="Unassembled WGS sequence"/>
</dbReference>
<reference evidence="2 3" key="1">
    <citation type="submission" date="2016-11" db="EMBL/GenBank/DDBJ databases">
        <authorList>
            <person name="Varghese N."/>
            <person name="Submissions S."/>
        </authorList>
    </citation>
    <scope>NUCLEOTIDE SEQUENCE [LARGE SCALE GENOMIC DNA]</scope>
    <source>
        <strain evidence="2 3">FD</strain>
    </source>
</reference>
<gene>
    <name evidence="2" type="ORF">SAMN04515649_1202</name>
</gene>
<evidence type="ECO:0008006" key="4">
    <source>
        <dbReference type="Google" id="ProtNLM"/>
    </source>
</evidence>
<protein>
    <recommendedName>
        <fullName evidence="4">Sigma-70, region 4</fullName>
    </recommendedName>
</protein>
<keyword evidence="1" id="KW-0175">Coiled coil</keyword>
<comment type="caution">
    <text evidence="2">The sequence shown here is derived from an EMBL/GenBank/DDBJ whole genome shotgun (WGS) entry which is preliminary data.</text>
</comment>
<dbReference type="AlphaFoldDB" id="A0AB74F5S4"/>
<accession>A0AB74F5S4</accession>
<dbReference type="RefSeq" id="WP_073383585.1">
    <property type="nucleotide sequence ID" value="NZ_DBGDOQ010000015.1"/>
</dbReference>
<dbReference type="InterPro" id="IPR013324">
    <property type="entry name" value="RNA_pol_sigma_r3/r4-like"/>
</dbReference>
<sequence length="129" mass="15246">MNPTEIKAELERLNQVRLDILKYQGPEKVKSETSYVDADSIHGNHRRAAIDIFEEYQRVTDRMDALRQELKDCVDRFESLAEKVLFLVNVYGMTQKEAAEYLDYSYSHVRRIYSQAENDTNHDTFYDTK</sequence>
<organism evidence="2 3">
    <name type="scientific">Eubacterium callanderi</name>
    <dbReference type="NCBI Taxonomy" id="53442"/>
    <lineage>
        <taxon>Bacteria</taxon>
        <taxon>Bacillati</taxon>
        <taxon>Bacillota</taxon>
        <taxon>Clostridia</taxon>
        <taxon>Eubacteriales</taxon>
        <taxon>Eubacteriaceae</taxon>
        <taxon>Eubacterium</taxon>
    </lineage>
</organism>